<sequence>MLKIKLKPNGKIHQRSFRIVVAEDRSKSDGKFIADLGFYTPQTKTLSLNKEKMTTWIKNGAHLTTGVDKLLNPDKYPNKIKLSQAKSASGGKKPMVKSEPKVEKTTSETKT</sequence>
<dbReference type="EMBL" id="PEWA01000043">
    <property type="protein sequence ID" value="PIU73274.1"/>
    <property type="molecule type" value="Genomic_DNA"/>
</dbReference>
<keyword evidence="2 3" id="KW-0687">Ribonucleoprotein</keyword>
<keyword evidence="1 3" id="KW-0689">Ribosomal protein</keyword>
<evidence type="ECO:0000313" key="6">
    <source>
        <dbReference type="Proteomes" id="UP000231407"/>
    </source>
</evidence>
<comment type="caution">
    <text evidence="5">The sequence shown here is derived from an EMBL/GenBank/DDBJ whole genome shotgun (WGS) entry which is preliminary data.</text>
</comment>
<dbReference type="SUPFAM" id="SSF54565">
    <property type="entry name" value="Ribosomal protein S16"/>
    <property type="match status" value="1"/>
</dbReference>
<proteinExistence type="inferred from homology"/>
<evidence type="ECO:0000256" key="3">
    <source>
        <dbReference type="HAMAP-Rule" id="MF_00385"/>
    </source>
</evidence>
<dbReference type="AlphaFoldDB" id="A0A2M7ARN0"/>
<gene>
    <name evidence="3 5" type="primary">rpsP</name>
    <name evidence="5" type="ORF">COS78_03160</name>
</gene>
<dbReference type="GO" id="GO:0006412">
    <property type="term" value="P:translation"/>
    <property type="evidence" value="ECO:0007669"/>
    <property type="project" value="UniProtKB-UniRule"/>
</dbReference>
<name>A0A2M7ARN0_9BACT</name>
<evidence type="ECO:0000256" key="4">
    <source>
        <dbReference type="SAM" id="MobiDB-lite"/>
    </source>
</evidence>
<dbReference type="Pfam" id="PF00886">
    <property type="entry name" value="Ribosomal_S16"/>
    <property type="match status" value="1"/>
</dbReference>
<feature type="compositionally biased region" description="Basic and acidic residues" evidence="4">
    <location>
        <begin position="96"/>
        <end position="111"/>
    </location>
</feature>
<dbReference type="PANTHER" id="PTHR12919">
    <property type="entry name" value="30S RIBOSOMAL PROTEIN S16"/>
    <property type="match status" value="1"/>
</dbReference>
<dbReference type="Gene3D" id="3.30.1320.10">
    <property type="match status" value="1"/>
</dbReference>
<evidence type="ECO:0000313" key="5">
    <source>
        <dbReference type="EMBL" id="PIU73274.1"/>
    </source>
</evidence>
<dbReference type="InterPro" id="IPR000307">
    <property type="entry name" value="Ribosomal_bS16"/>
</dbReference>
<dbReference type="GO" id="GO:0015935">
    <property type="term" value="C:small ribosomal subunit"/>
    <property type="evidence" value="ECO:0007669"/>
    <property type="project" value="TreeGrafter"/>
</dbReference>
<dbReference type="Proteomes" id="UP000231407">
    <property type="component" value="Unassembled WGS sequence"/>
</dbReference>
<dbReference type="GO" id="GO:0003735">
    <property type="term" value="F:structural constituent of ribosome"/>
    <property type="evidence" value="ECO:0007669"/>
    <property type="project" value="InterPro"/>
</dbReference>
<dbReference type="HAMAP" id="MF_00385">
    <property type="entry name" value="Ribosomal_bS16"/>
    <property type="match status" value="1"/>
</dbReference>
<reference evidence="6" key="1">
    <citation type="submission" date="2017-09" db="EMBL/GenBank/DDBJ databases">
        <title>Depth-based differentiation of microbial function through sediment-hosted aquifers and enrichment of novel symbionts in the deep terrestrial subsurface.</title>
        <authorList>
            <person name="Probst A.J."/>
            <person name="Ladd B."/>
            <person name="Jarett J.K."/>
            <person name="Geller-Mcgrath D.E."/>
            <person name="Sieber C.M.K."/>
            <person name="Emerson J.B."/>
            <person name="Anantharaman K."/>
            <person name="Thomas B.C."/>
            <person name="Malmstrom R."/>
            <person name="Stieglmeier M."/>
            <person name="Klingl A."/>
            <person name="Woyke T."/>
            <person name="Ryan C.M."/>
            <person name="Banfield J.F."/>
        </authorList>
    </citation>
    <scope>NUCLEOTIDE SEQUENCE [LARGE SCALE GENOMIC DNA]</scope>
</reference>
<comment type="similarity">
    <text evidence="3">Belongs to the bacterial ribosomal protein bS16 family.</text>
</comment>
<dbReference type="NCBIfam" id="TIGR00002">
    <property type="entry name" value="S16"/>
    <property type="match status" value="1"/>
</dbReference>
<evidence type="ECO:0000256" key="1">
    <source>
        <dbReference type="ARBA" id="ARBA00022980"/>
    </source>
</evidence>
<dbReference type="GO" id="GO:0005737">
    <property type="term" value="C:cytoplasm"/>
    <property type="evidence" value="ECO:0007669"/>
    <property type="project" value="UniProtKB-ARBA"/>
</dbReference>
<dbReference type="PANTHER" id="PTHR12919:SF20">
    <property type="entry name" value="SMALL RIBOSOMAL SUBUNIT PROTEIN BS16M"/>
    <property type="match status" value="1"/>
</dbReference>
<dbReference type="InterPro" id="IPR023803">
    <property type="entry name" value="Ribosomal_bS16_dom_sf"/>
</dbReference>
<evidence type="ECO:0000256" key="2">
    <source>
        <dbReference type="ARBA" id="ARBA00023274"/>
    </source>
</evidence>
<feature type="region of interest" description="Disordered" evidence="4">
    <location>
        <begin position="82"/>
        <end position="111"/>
    </location>
</feature>
<accession>A0A2M7ARN0</accession>
<protein>
    <recommendedName>
        <fullName evidence="3">Small ribosomal subunit protein bS16</fullName>
    </recommendedName>
</protein>
<organism evidence="5 6">
    <name type="scientific">Candidatus Shapirobacteria bacterium CG06_land_8_20_14_3_00_40_12</name>
    <dbReference type="NCBI Taxonomy" id="1974881"/>
    <lineage>
        <taxon>Bacteria</taxon>
        <taxon>Candidatus Shapironibacteriota</taxon>
    </lineage>
</organism>